<proteinExistence type="predicted"/>
<organism evidence="1">
    <name type="scientific">uncultured Fidelibacterota bacterium HF0010_18O13</name>
    <dbReference type="NCBI Taxonomy" id="710789"/>
    <lineage>
        <taxon>Bacteria</taxon>
        <taxon>Pseudomonadati</taxon>
        <taxon>Fidelibacterota</taxon>
        <taxon>environmental samples</taxon>
    </lineage>
</organism>
<evidence type="ECO:0000313" key="1">
    <source>
        <dbReference type="EMBL" id="ADI16943.1"/>
    </source>
</evidence>
<sequence>MRRKNAKHFYISYLKIYYVEPLSFNPAVRQLGALAPNKLKIYN</sequence>
<dbReference type="AlphaFoldDB" id="E0XRA2"/>
<accession>E0XRA2</accession>
<dbReference type="EMBL" id="GU474850">
    <property type="protein sequence ID" value="ADI16943.1"/>
    <property type="molecule type" value="Genomic_DNA"/>
</dbReference>
<name>E0XRA2_9BACT</name>
<reference evidence="1" key="1">
    <citation type="journal article" date="2011" name="Environ. Microbiol.">
        <title>Time-series analyses of Monterey Bay coastal microbial picoplankton using a 'genome proxy' microarray.</title>
        <authorList>
            <person name="Rich V.I."/>
            <person name="Pham V.D."/>
            <person name="Eppley J."/>
            <person name="Shi Y."/>
            <person name="DeLong E.F."/>
        </authorList>
    </citation>
    <scope>NUCLEOTIDE SEQUENCE</scope>
</reference>
<protein>
    <submittedName>
        <fullName evidence="1">Uncharacterized protein</fullName>
    </submittedName>
</protein>